<keyword evidence="7" id="KW-0406">Ion transport</keyword>
<dbReference type="PROSITE" id="PS50088">
    <property type="entry name" value="ANK_REPEAT"/>
    <property type="match status" value="1"/>
</dbReference>
<dbReference type="Proteomes" id="UP001168972">
    <property type="component" value="Unassembled WGS sequence"/>
</dbReference>
<feature type="compositionally biased region" description="Basic and acidic residues" evidence="11">
    <location>
        <begin position="1032"/>
        <end position="1048"/>
    </location>
</feature>
<dbReference type="InterPro" id="IPR036770">
    <property type="entry name" value="Ankyrin_rpt-contain_sf"/>
</dbReference>
<keyword evidence="8 12" id="KW-0472">Membrane</keyword>
<evidence type="ECO:0000256" key="12">
    <source>
        <dbReference type="SAM" id="Phobius"/>
    </source>
</evidence>
<dbReference type="GO" id="GO:0051480">
    <property type="term" value="P:regulation of cytosolic calcium ion concentration"/>
    <property type="evidence" value="ECO:0007669"/>
    <property type="project" value="TreeGrafter"/>
</dbReference>
<dbReference type="InterPro" id="IPR002153">
    <property type="entry name" value="TRPC_channel"/>
</dbReference>
<keyword evidence="3 12" id="KW-0812">Transmembrane</keyword>
<dbReference type="Pfam" id="PF08344">
    <property type="entry name" value="TRP_2"/>
    <property type="match status" value="1"/>
</dbReference>
<reference evidence="14" key="2">
    <citation type="submission" date="2023-03" db="EMBL/GenBank/DDBJ databases">
        <authorList>
            <person name="Inwood S.N."/>
            <person name="Skelly J.G."/>
            <person name="Guhlin J."/>
            <person name="Harrop T.W.R."/>
            <person name="Goldson S.G."/>
            <person name="Dearden P.K."/>
        </authorList>
    </citation>
    <scope>NUCLEOTIDE SEQUENCE</scope>
    <source>
        <strain evidence="14">Lincoln</strain>
        <tissue evidence="14">Whole body</tissue>
    </source>
</reference>
<dbReference type="SMART" id="SM01420">
    <property type="entry name" value="TRP_2"/>
    <property type="match status" value="1"/>
</dbReference>
<evidence type="ECO:0000259" key="13">
    <source>
        <dbReference type="SMART" id="SM01420"/>
    </source>
</evidence>
<evidence type="ECO:0000256" key="8">
    <source>
        <dbReference type="ARBA" id="ARBA00023136"/>
    </source>
</evidence>
<feature type="transmembrane region" description="Helical" evidence="12">
    <location>
        <begin position="377"/>
        <end position="398"/>
    </location>
</feature>
<organism evidence="14 15">
    <name type="scientific">Microctonus hyperodae</name>
    <name type="common">Parasitoid wasp</name>
    <dbReference type="NCBI Taxonomy" id="165561"/>
    <lineage>
        <taxon>Eukaryota</taxon>
        <taxon>Metazoa</taxon>
        <taxon>Ecdysozoa</taxon>
        <taxon>Arthropoda</taxon>
        <taxon>Hexapoda</taxon>
        <taxon>Insecta</taxon>
        <taxon>Pterygota</taxon>
        <taxon>Neoptera</taxon>
        <taxon>Endopterygota</taxon>
        <taxon>Hymenoptera</taxon>
        <taxon>Apocrita</taxon>
        <taxon>Ichneumonoidea</taxon>
        <taxon>Braconidae</taxon>
        <taxon>Euphorinae</taxon>
        <taxon>Microctonus</taxon>
    </lineage>
</organism>
<comment type="caution">
    <text evidence="14">The sequence shown here is derived from an EMBL/GenBank/DDBJ whole genome shotgun (WGS) entry which is preliminary data.</text>
</comment>
<evidence type="ECO:0000256" key="7">
    <source>
        <dbReference type="ARBA" id="ARBA00023065"/>
    </source>
</evidence>
<dbReference type="GO" id="GO:0015279">
    <property type="term" value="F:store-operated calcium channel activity"/>
    <property type="evidence" value="ECO:0007669"/>
    <property type="project" value="TreeGrafter"/>
</dbReference>
<evidence type="ECO:0000256" key="11">
    <source>
        <dbReference type="SAM" id="MobiDB-lite"/>
    </source>
</evidence>
<proteinExistence type="predicted"/>
<keyword evidence="5 12" id="KW-1133">Transmembrane helix</keyword>
<dbReference type="GO" id="GO:0005886">
    <property type="term" value="C:plasma membrane"/>
    <property type="evidence" value="ECO:0007669"/>
    <property type="project" value="TreeGrafter"/>
</dbReference>
<feature type="compositionally biased region" description="Polar residues" evidence="11">
    <location>
        <begin position="1020"/>
        <end position="1029"/>
    </location>
</feature>
<evidence type="ECO:0000256" key="4">
    <source>
        <dbReference type="ARBA" id="ARBA00022737"/>
    </source>
</evidence>
<evidence type="ECO:0000256" key="9">
    <source>
        <dbReference type="ARBA" id="ARBA00023303"/>
    </source>
</evidence>
<evidence type="ECO:0000256" key="10">
    <source>
        <dbReference type="PROSITE-ProRule" id="PRU00023"/>
    </source>
</evidence>
<keyword evidence="9" id="KW-0407">Ion channel</keyword>
<feature type="domain" description="Transient receptor ion channel" evidence="13">
    <location>
        <begin position="193"/>
        <end position="255"/>
    </location>
</feature>
<feature type="transmembrane region" description="Helical" evidence="12">
    <location>
        <begin position="347"/>
        <end position="365"/>
    </location>
</feature>
<dbReference type="Pfam" id="PF00023">
    <property type="entry name" value="Ank"/>
    <property type="match status" value="1"/>
</dbReference>
<dbReference type="InterPro" id="IPR002110">
    <property type="entry name" value="Ankyrin_rpt"/>
</dbReference>
<gene>
    <name evidence="14" type="ORF">PV327_007017</name>
</gene>
<evidence type="ECO:0000256" key="1">
    <source>
        <dbReference type="ARBA" id="ARBA00004141"/>
    </source>
</evidence>
<dbReference type="PANTHER" id="PTHR10117">
    <property type="entry name" value="TRANSIENT RECEPTOR POTENTIAL CHANNEL"/>
    <property type="match status" value="1"/>
</dbReference>
<dbReference type="InterPro" id="IPR005821">
    <property type="entry name" value="Ion_trans_dom"/>
</dbReference>
<dbReference type="PANTHER" id="PTHR10117:SF47">
    <property type="entry name" value="TRANSIENT-RECEPTOR-POTENTIAL-LIKE PROTEIN"/>
    <property type="match status" value="1"/>
</dbReference>
<dbReference type="GO" id="GO:0034703">
    <property type="term" value="C:cation channel complex"/>
    <property type="evidence" value="ECO:0007669"/>
    <property type="project" value="TreeGrafter"/>
</dbReference>
<feature type="region of interest" description="Disordered" evidence="11">
    <location>
        <begin position="1"/>
        <end position="23"/>
    </location>
</feature>
<dbReference type="InterPro" id="IPR013555">
    <property type="entry name" value="TRP_dom"/>
</dbReference>
<keyword evidence="6 10" id="KW-0040">ANK repeat</keyword>
<sequence length="1114" mass="126579">MSKKNETDEVEAPSTQNEDDEEYKVQLPRSLTIDEKKYLLAVERGDLANVRRVLQIANKPNKTGSIDVNCVDSLGRGALTLAIESENLEMVELLVVMGVDTKDSLLFAIDEEFVEAVEFLLEHEEIMQNEQSNTENATSKVVLHSWQRIDPAAARYPPEMTPLVLAAQRNNYELLKLLLDRGATLPMPHDVRCGCDDCLRSATGDPLRLSTTRISEYKALASPSLIALSSSDPLMTAFELSWELRQLTISEPESRAEYLRLRRQVEKFAVDLLQQSRSTSELSTILNHDPESSATESPKYLARLKAAIEFKQKKFVSHSHIQQFLAAIWYEGVPGFRRMTSIQRIMIVIKTALLFPMYCTIYYFSPYSKTGQLLCKPFMKFLIHASSYLFFLLILMLVSQRAEIQVIMLFGTDNMKRELEADLLKQRGVSPTPLEYIVVLYVIGFIWEETREVVQDGLKSYLRDMWNFIDFTRNMLYVCTILLRLIAYLQQQAEISNDSAAVYIPREKWNDFDPQLISEGLLAAANVFSALKLVHLFSINPHLGPLQISLGRMVIDIVKFFFIYSLVLFAFACGLNQLLWYFAELERKKCYLSMDDPEWDPASDTCIRWRSFSSLFESCQSLFWASFGGVGMDSFELTGIKSYTRFWGLLMFGSYSVINVIVLLNLLIAMMSNSYAVIEEHSDVEWKFARTKLWMSYFEGCGTLPPPFNIFPPPKFLLKMCGINKNNERRMSIRQKAREHKYNSVMRALIWRYVVNAHTEHEMDPVTEDDIHEVKSDISSWRCELLEVLARNGMDISGTNTKDSMVLGKKMRMWERRLMKDFQVSGPIGGLDEDKELEVDDLQQPTDGEDPGDRWRRIAKLAVLNSANRRWGQVISCAVQSSQIGRSNNRASLQSQQSLKKAMAEAKRLRARSPLPGISPVRLPQDPTGNIIHVLKGVNEENVSQLGTPNPAFSPEVSPAKIPPKIISATVEYENESGKKYPQPLIAIRKSPPKVVKKKSLAPGSNNNPMTVTPSPPAELSSTPSLSTHSRLKPDCESNNNRDKRKGDNFNNSYPMKITPTKSKEIPVNPNNIPCVEITPTTPETTTDRTRLVNTELKSPIFRNVKPSRPGNWL</sequence>
<dbReference type="PRINTS" id="PR01097">
    <property type="entry name" value="TRNSRECEPTRP"/>
</dbReference>
<evidence type="ECO:0000256" key="3">
    <source>
        <dbReference type="ARBA" id="ARBA00022692"/>
    </source>
</evidence>
<dbReference type="Gene3D" id="1.25.40.20">
    <property type="entry name" value="Ankyrin repeat-containing domain"/>
    <property type="match status" value="1"/>
</dbReference>
<dbReference type="GO" id="GO:0070679">
    <property type="term" value="F:inositol 1,4,5 trisphosphate binding"/>
    <property type="evidence" value="ECO:0007669"/>
    <property type="project" value="TreeGrafter"/>
</dbReference>
<dbReference type="NCBIfam" id="TIGR00870">
    <property type="entry name" value="trp"/>
    <property type="match status" value="1"/>
</dbReference>
<feature type="transmembrane region" description="Helical" evidence="12">
    <location>
        <begin position="557"/>
        <end position="583"/>
    </location>
</feature>
<comment type="subcellular location">
    <subcellularLocation>
        <location evidence="1">Membrane</location>
        <topology evidence="1">Multi-pass membrane protein</topology>
    </subcellularLocation>
</comment>
<reference evidence="14" key="1">
    <citation type="journal article" date="2023" name="bioRxiv">
        <title>Scaffold-level genome assemblies of two parasitoid biocontrol wasps reveal the parthenogenesis mechanism and an associated novel virus.</title>
        <authorList>
            <person name="Inwood S."/>
            <person name="Skelly J."/>
            <person name="Guhlin J."/>
            <person name="Harrop T."/>
            <person name="Goldson S."/>
            <person name="Dearden P."/>
        </authorList>
    </citation>
    <scope>NUCLEOTIDE SEQUENCE</scope>
    <source>
        <strain evidence="14">Lincoln</strain>
        <tissue evidence="14">Whole body</tissue>
    </source>
</reference>
<feature type="transmembrane region" description="Helical" evidence="12">
    <location>
        <begin position="516"/>
        <end position="537"/>
    </location>
</feature>
<protein>
    <recommendedName>
        <fullName evidence="13">Transient receptor ion channel domain-containing protein</fullName>
    </recommendedName>
</protein>
<keyword evidence="2" id="KW-0813">Transport</keyword>
<accession>A0AA39F5I7</accession>
<evidence type="ECO:0000313" key="14">
    <source>
        <dbReference type="EMBL" id="KAK0163322.1"/>
    </source>
</evidence>
<evidence type="ECO:0000256" key="2">
    <source>
        <dbReference type="ARBA" id="ARBA00022448"/>
    </source>
</evidence>
<dbReference type="Pfam" id="PF00520">
    <property type="entry name" value="Ion_trans"/>
    <property type="match status" value="1"/>
</dbReference>
<feature type="repeat" description="ANK" evidence="10">
    <location>
        <begin position="158"/>
        <end position="190"/>
    </location>
</feature>
<dbReference type="PROSITE" id="PS50297">
    <property type="entry name" value="ANK_REP_REGION"/>
    <property type="match status" value="1"/>
</dbReference>
<dbReference type="SUPFAM" id="SSF48403">
    <property type="entry name" value="Ankyrin repeat"/>
    <property type="match status" value="1"/>
</dbReference>
<feature type="compositionally biased region" description="Polar residues" evidence="11">
    <location>
        <begin position="1003"/>
        <end position="1013"/>
    </location>
</feature>
<dbReference type="AlphaFoldDB" id="A0AA39F5I7"/>
<name>A0AA39F5I7_MICHY</name>
<evidence type="ECO:0000256" key="5">
    <source>
        <dbReference type="ARBA" id="ARBA00022989"/>
    </source>
</evidence>
<keyword evidence="4" id="KW-0677">Repeat</keyword>
<keyword evidence="15" id="KW-1185">Reference proteome</keyword>
<feature type="transmembrane region" description="Helical" evidence="12">
    <location>
        <begin position="646"/>
        <end position="671"/>
    </location>
</feature>
<dbReference type="SMART" id="SM00248">
    <property type="entry name" value="ANK"/>
    <property type="match status" value="2"/>
</dbReference>
<dbReference type="EMBL" id="JAQQBR010001833">
    <property type="protein sequence ID" value="KAK0163322.1"/>
    <property type="molecule type" value="Genomic_DNA"/>
</dbReference>
<feature type="region of interest" description="Disordered" evidence="11">
    <location>
        <begin position="992"/>
        <end position="1086"/>
    </location>
</feature>
<evidence type="ECO:0000313" key="15">
    <source>
        <dbReference type="Proteomes" id="UP001168972"/>
    </source>
</evidence>
<evidence type="ECO:0000256" key="6">
    <source>
        <dbReference type="ARBA" id="ARBA00023043"/>
    </source>
</evidence>